<evidence type="ECO:0000313" key="3">
    <source>
        <dbReference type="Proteomes" id="UP000737018"/>
    </source>
</evidence>
<feature type="domain" description="KIB1-4 beta-propeller" evidence="1">
    <location>
        <begin position="7"/>
        <end position="185"/>
    </location>
</feature>
<dbReference type="EMBL" id="JRKL02000696">
    <property type="protein sequence ID" value="KAF3969040.1"/>
    <property type="molecule type" value="Genomic_DNA"/>
</dbReference>
<reference evidence="2" key="1">
    <citation type="submission" date="2020-03" db="EMBL/GenBank/DDBJ databases">
        <title>Castanea mollissima Vanexum genome sequencing.</title>
        <authorList>
            <person name="Staton M."/>
        </authorList>
    </citation>
    <scope>NUCLEOTIDE SEQUENCE</scope>
    <source>
        <tissue evidence="2">Leaf</tissue>
    </source>
</reference>
<evidence type="ECO:0000259" key="1">
    <source>
        <dbReference type="Pfam" id="PF03478"/>
    </source>
</evidence>
<keyword evidence="3" id="KW-1185">Reference proteome</keyword>
<organism evidence="2 3">
    <name type="scientific">Castanea mollissima</name>
    <name type="common">Chinese chestnut</name>
    <dbReference type="NCBI Taxonomy" id="60419"/>
    <lineage>
        <taxon>Eukaryota</taxon>
        <taxon>Viridiplantae</taxon>
        <taxon>Streptophyta</taxon>
        <taxon>Embryophyta</taxon>
        <taxon>Tracheophyta</taxon>
        <taxon>Spermatophyta</taxon>
        <taxon>Magnoliopsida</taxon>
        <taxon>eudicotyledons</taxon>
        <taxon>Gunneridae</taxon>
        <taxon>Pentapetalae</taxon>
        <taxon>rosids</taxon>
        <taxon>fabids</taxon>
        <taxon>Fagales</taxon>
        <taxon>Fagaceae</taxon>
        <taxon>Castanea</taxon>
    </lineage>
</organism>
<gene>
    <name evidence="2" type="ORF">CMV_007142</name>
</gene>
<evidence type="ECO:0000313" key="2">
    <source>
        <dbReference type="EMBL" id="KAF3969040.1"/>
    </source>
</evidence>
<protein>
    <recommendedName>
        <fullName evidence="1">KIB1-4 beta-propeller domain-containing protein</fullName>
    </recommendedName>
</protein>
<sequence length="193" mass="22190">MNYLTESAYCDIICYETQLFALKDNGTVEVWDFDLPTLFPTNIMSFRPVIIDFDGNEFPRDKFSTQCYLVESMGDLLLVNRFIGNFVNSEGFAVDESDLGIEDTQPLVCPYRTKGFHVYKLVSIRNTWEIVESLGNAVIFWVKITLCHCPLRIFKGVNPIYYTDDNWDQMNEDYLYGGHDCGVFNLTDGSSKT</sequence>
<dbReference type="PANTHER" id="PTHR44259">
    <property type="entry name" value="OS07G0183000 PROTEIN-RELATED"/>
    <property type="match status" value="1"/>
</dbReference>
<dbReference type="Proteomes" id="UP000737018">
    <property type="component" value="Unassembled WGS sequence"/>
</dbReference>
<name>A0A8J4VSV7_9ROSI</name>
<comment type="caution">
    <text evidence="2">The sequence shown here is derived from an EMBL/GenBank/DDBJ whole genome shotgun (WGS) entry which is preliminary data.</text>
</comment>
<dbReference type="AlphaFoldDB" id="A0A8J4VSV7"/>
<dbReference type="Pfam" id="PF03478">
    <property type="entry name" value="Beta-prop_KIB1-4"/>
    <property type="match status" value="1"/>
</dbReference>
<proteinExistence type="predicted"/>
<accession>A0A8J4VSV7</accession>
<dbReference type="PANTHER" id="PTHR44259:SF113">
    <property type="entry name" value="OS06G0659700 PROTEIN"/>
    <property type="match status" value="1"/>
</dbReference>
<dbReference type="InterPro" id="IPR005174">
    <property type="entry name" value="KIB1-4_b-propeller"/>
</dbReference>
<dbReference type="OrthoDB" id="642536at2759"/>
<dbReference type="InterPro" id="IPR050942">
    <property type="entry name" value="F-box_BR-signaling"/>
</dbReference>